<dbReference type="EMBL" id="WNKX01000030">
    <property type="protein sequence ID" value="MTW13933.1"/>
    <property type="molecule type" value="Genomic_DNA"/>
</dbReference>
<feature type="signal peptide" evidence="1">
    <location>
        <begin position="1"/>
        <end position="20"/>
    </location>
</feature>
<protein>
    <submittedName>
        <fullName evidence="2">Uncharacterized protein</fullName>
    </submittedName>
</protein>
<evidence type="ECO:0000256" key="1">
    <source>
        <dbReference type="SAM" id="SignalP"/>
    </source>
</evidence>
<name>A0A6L6QQW8_9BURK</name>
<dbReference type="AlphaFoldDB" id="A0A6L6QQW8"/>
<feature type="chain" id="PRO_5026853481" evidence="1">
    <location>
        <begin position="21"/>
        <end position="121"/>
    </location>
</feature>
<keyword evidence="3" id="KW-1185">Reference proteome</keyword>
<dbReference type="RefSeq" id="WP_155456846.1">
    <property type="nucleotide sequence ID" value="NZ_WNKX01000030.1"/>
</dbReference>
<organism evidence="2 3">
    <name type="scientific">Massilia eburnea</name>
    <dbReference type="NCBI Taxonomy" id="1776165"/>
    <lineage>
        <taxon>Bacteria</taxon>
        <taxon>Pseudomonadati</taxon>
        <taxon>Pseudomonadota</taxon>
        <taxon>Betaproteobacteria</taxon>
        <taxon>Burkholderiales</taxon>
        <taxon>Oxalobacteraceae</taxon>
        <taxon>Telluria group</taxon>
        <taxon>Massilia</taxon>
    </lineage>
</organism>
<evidence type="ECO:0000313" key="2">
    <source>
        <dbReference type="EMBL" id="MTW13933.1"/>
    </source>
</evidence>
<accession>A0A6L6QQW8</accession>
<sequence length="121" mass="13345">MKLNSLSVFLALLCCQAAQAIPDQEPDVTAQVAEVLEGIADGRPAQDKFTERGATYLAVAGLQSLMKGCPRPIALELLSRNVFGEDRLYVYRAKCQPQTLRIAIDFNKAARINRLELAPER</sequence>
<proteinExistence type="predicted"/>
<comment type="caution">
    <text evidence="2">The sequence shown here is derived from an EMBL/GenBank/DDBJ whole genome shotgun (WGS) entry which is preliminary data.</text>
</comment>
<dbReference type="OrthoDB" id="8776296at2"/>
<dbReference type="Proteomes" id="UP000472320">
    <property type="component" value="Unassembled WGS sequence"/>
</dbReference>
<reference evidence="2 3" key="1">
    <citation type="submission" date="2019-11" db="EMBL/GenBank/DDBJ databases">
        <title>Type strains purchased from KCTC, JCM and DSMZ.</title>
        <authorList>
            <person name="Lu H."/>
        </authorList>
    </citation>
    <scope>NUCLEOTIDE SEQUENCE [LARGE SCALE GENOMIC DNA]</scope>
    <source>
        <strain evidence="2 3">JCM 31587</strain>
    </source>
</reference>
<evidence type="ECO:0000313" key="3">
    <source>
        <dbReference type="Proteomes" id="UP000472320"/>
    </source>
</evidence>
<keyword evidence="1" id="KW-0732">Signal</keyword>
<gene>
    <name evidence="2" type="ORF">GM658_25290</name>
</gene>